<comment type="caution">
    <text evidence="4">The sequence shown here is derived from an EMBL/GenBank/DDBJ whole genome shotgun (WGS) entry which is preliminary data.</text>
</comment>
<dbReference type="SUPFAM" id="SSF54631">
    <property type="entry name" value="CBS-domain pair"/>
    <property type="match status" value="1"/>
</dbReference>
<dbReference type="InterPro" id="IPR000644">
    <property type="entry name" value="CBS_dom"/>
</dbReference>
<dbReference type="Gene3D" id="3.10.580.10">
    <property type="entry name" value="CBS-domain"/>
    <property type="match status" value="1"/>
</dbReference>
<feature type="domain" description="CBS" evidence="3">
    <location>
        <begin position="7"/>
        <end position="65"/>
    </location>
</feature>
<dbReference type="PANTHER" id="PTHR43080:SF2">
    <property type="entry name" value="CBS DOMAIN-CONTAINING PROTEIN"/>
    <property type="match status" value="1"/>
</dbReference>
<dbReference type="PANTHER" id="PTHR43080">
    <property type="entry name" value="CBS DOMAIN-CONTAINING PROTEIN CBSX3, MITOCHONDRIAL"/>
    <property type="match status" value="1"/>
</dbReference>
<gene>
    <name evidence="4" type="ORF">J7I44_12890</name>
</gene>
<evidence type="ECO:0000256" key="2">
    <source>
        <dbReference type="PROSITE-ProRule" id="PRU00703"/>
    </source>
</evidence>
<evidence type="ECO:0000256" key="1">
    <source>
        <dbReference type="ARBA" id="ARBA00023122"/>
    </source>
</evidence>
<dbReference type="PROSITE" id="PS51371">
    <property type="entry name" value="CBS"/>
    <property type="match status" value="2"/>
</dbReference>
<name>A0ABS4DQ67_9GAMM</name>
<dbReference type="RefSeq" id="WP_209621474.1">
    <property type="nucleotide sequence ID" value="NZ_JAGJRS010000022.1"/>
</dbReference>
<evidence type="ECO:0000313" key="5">
    <source>
        <dbReference type="Proteomes" id="UP000823790"/>
    </source>
</evidence>
<dbReference type="Proteomes" id="UP000823790">
    <property type="component" value="Unassembled WGS sequence"/>
</dbReference>
<organism evidence="4 5">
    <name type="scientific">Frateuria flava</name>
    <dbReference type="NCBI Taxonomy" id="2821489"/>
    <lineage>
        <taxon>Bacteria</taxon>
        <taxon>Pseudomonadati</taxon>
        <taxon>Pseudomonadota</taxon>
        <taxon>Gammaproteobacteria</taxon>
        <taxon>Lysobacterales</taxon>
        <taxon>Rhodanobacteraceae</taxon>
        <taxon>Frateuria</taxon>
    </lineage>
</organism>
<protein>
    <submittedName>
        <fullName evidence="4">CBS domain-containing protein</fullName>
    </submittedName>
</protein>
<sequence>MDLDRVMTRNPKFCLTTSPLDEVARAMRDEDVGEIPVVDLDRQPVGVITDRDIVVRTLAAGRNPLEVRVQDCMTAPPIVIKEDASLEDCARLMERQQIRRVPVVDAKGALCGIVSLADLERTDARSLQQEVTRAVSQPH</sequence>
<reference evidence="4 5" key="1">
    <citation type="submission" date="2021-04" db="EMBL/GenBank/DDBJ databases">
        <authorList>
            <person name="Huq M.A."/>
        </authorList>
    </citation>
    <scope>NUCLEOTIDE SEQUENCE [LARGE SCALE GENOMIC DNA]</scope>
    <source>
        <strain evidence="4 5">MAH-13</strain>
    </source>
</reference>
<dbReference type="InterPro" id="IPR046342">
    <property type="entry name" value="CBS_dom_sf"/>
</dbReference>
<feature type="domain" description="CBS" evidence="3">
    <location>
        <begin position="73"/>
        <end position="130"/>
    </location>
</feature>
<keyword evidence="1 2" id="KW-0129">CBS domain</keyword>
<proteinExistence type="predicted"/>
<evidence type="ECO:0000313" key="4">
    <source>
        <dbReference type="EMBL" id="MBP1475203.1"/>
    </source>
</evidence>
<dbReference type="InterPro" id="IPR051257">
    <property type="entry name" value="Diverse_CBS-Domain"/>
</dbReference>
<keyword evidence="5" id="KW-1185">Reference proteome</keyword>
<dbReference type="Pfam" id="PF00571">
    <property type="entry name" value="CBS"/>
    <property type="match status" value="2"/>
</dbReference>
<dbReference type="EMBL" id="JAGJRS010000022">
    <property type="protein sequence ID" value="MBP1475203.1"/>
    <property type="molecule type" value="Genomic_DNA"/>
</dbReference>
<accession>A0ABS4DQ67</accession>
<dbReference type="SMART" id="SM00116">
    <property type="entry name" value="CBS"/>
    <property type="match status" value="2"/>
</dbReference>
<dbReference type="CDD" id="cd04622">
    <property type="entry name" value="CBS_pair_HRP1_like"/>
    <property type="match status" value="1"/>
</dbReference>
<evidence type="ECO:0000259" key="3">
    <source>
        <dbReference type="PROSITE" id="PS51371"/>
    </source>
</evidence>